<sequence>MTPEKDWPSHLDFSCDGKFVIPASEMNIVLQNLAAECAQHHQKQTELYERSLQKLQCQLREVQTAFDTLHATTKHDHREEQIKRESYAIDHAYQLRFHTETLKKEVDMMANRMDLERWSLQCRLSEDYETKLAAMHAQLLAKQQRFDEYRVTIQHDLHVQLQGAQTQLVYQLVDQSGSLSVEMKTNALANLHRQHEHDHIHRENVALKQTLLKLQSLLAMQQQMHEAAREREDMLQHRHKTANTMLRNEGARLQQHIKQLEADMNKLSQEKTCYMLKWNSLQKQTEAATQKRRQAKIQSLSAPYHRGLVSASCGFDDEDVTASHEGSESIIAATATGVTGRGASSSSRSQRLKPLPDADDEDDVFERLHEVKIRQPLDGAAIAGDDTANDERSVRHFQNSARHYQNEIRRLQQQLARETKQKGILMDQVTQLRLQAAEDNQAGSLHDDDSQSPEEQFASGQTCKLDNRNECLETQQHQRQQQHLQPPHQGLTIRISAASPRSSGAGFGRAVIASSPPPCSPRVRAKSASTCTPTRPGHPAALSSTAGAAAIAQKRP</sequence>
<reference evidence="3" key="3">
    <citation type="submission" date="2015-02" db="UniProtKB">
        <authorList>
            <consortium name="EnsemblProtists"/>
        </authorList>
    </citation>
    <scope>IDENTIFICATION</scope>
    <source>
        <strain evidence="3">DAOM BR144</strain>
    </source>
</reference>
<reference evidence="4" key="2">
    <citation type="submission" date="2010-04" db="EMBL/GenBank/DDBJ databases">
        <authorList>
            <person name="Buell R."/>
            <person name="Hamilton J."/>
            <person name="Hostetler J."/>
        </authorList>
    </citation>
    <scope>NUCLEOTIDE SEQUENCE [LARGE SCALE GENOMIC DNA]</scope>
    <source>
        <strain evidence="4">DAOM:BR144</strain>
    </source>
</reference>
<feature type="coiled-coil region" evidence="1">
    <location>
        <begin position="394"/>
        <end position="428"/>
    </location>
</feature>
<keyword evidence="1" id="KW-0175">Coiled coil</keyword>
<name>K3WDI2_GLOUD</name>
<feature type="region of interest" description="Disordered" evidence="2">
    <location>
        <begin position="499"/>
        <end position="556"/>
    </location>
</feature>
<dbReference type="Proteomes" id="UP000019132">
    <property type="component" value="Unassembled WGS sequence"/>
</dbReference>
<feature type="coiled-coil region" evidence="1">
    <location>
        <begin position="243"/>
        <end position="277"/>
    </location>
</feature>
<dbReference type="InParanoid" id="K3WDI2"/>
<dbReference type="EnsemblProtists" id="PYU1_T003023">
    <property type="protein sequence ID" value="PYU1_T003023"/>
    <property type="gene ID" value="PYU1_G003020"/>
</dbReference>
<feature type="compositionally biased region" description="Low complexity" evidence="2">
    <location>
        <begin position="540"/>
        <end position="556"/>
    </location>
</feature>
<accession>K3WDI2</accession>
<proteinExistence type="predicted"/>
<dbReference type="eggNOG" id="ENOG502S6WV">
    <property type="taxonomic scope" value="Eukaryota"/>
</dbReference>
<dbReference type="AlphaFoldDB" id="K3WDI2"/>
<protein>
    <submittedName>
        <fullName evidence="3">Uncharacterized protein</fullName>
    </submittedName>
</protein>
<evidence type="ECO:0000313" key="3">
    <source>
        <dbReference type="EnsemblProtists" id="PYU1_T003023"/>
    </source>
</evidence>
<dbReference type="EMBL" id="GL376628">
    <property type="status" value="NOT_ANNOTATED_CDS"/>
    <property type="molecule type" value="Genomic_DNA"/>
</dbReference>
<dbReference type="VEuPathDB" id="FungiDB:PYU1_G003020"/>
<evidence type="ECO:0000313" key="4">
    <source>
        <dbReference type="Proteomes" id="UP000019132"/>
    </source>
</evidence>
<feature type="region of interest" description="Disordered" evidence="2">
    <location>
        <begin position="333"/>
        <end position="360"/>
    </location>
</feature>
<reference evidence="4" key="1">
    <citation type="journal article" date="2010" name="Genome Biol.">
        <title>Genome sequence of the necrotrophic plant pathogen Pythium ultimum reveals original pathogenicity mechanisms and effector repertoire.</title>
        <authorList>
            <person name="Levesque C.A."/>
            <person name="Brouwer H."/>
            <person name="Cano L."/>
            <person name="Hamilton J.P."/>
            <person name="Holt C."/>
            <person name="Huitema E."/>
            <person name="Raffaele S."/>
            <person name="Robideau G.P."/>
            <person name="Thines M."/>
            <person name="Win J."/>
            <person name="Zerillo M.M."/>
            <person name="Beakes G.W."/>
            <person name="Boore J.L."/>
            <person name="Busam D."/>
            <person name="Dumas B."/>
            <person name="Ferriera S."/>
            <person name="Fuerstenberg S.I."/>
            <person name="Gachon C.M."/>
            <person name="Gaulin E."/>
            <person name="Govers F."/>
            <person name="Grenville-Briggs L."/>
            <person name="Horner N."/>
            <person name="Hostetler J."/>
            <person name="Jiang R.H."/>
            <person name="Johnson J."/>
            <person name="Krajaejun T."/>
            <person name="Lin H."/>
            <person name="Meijer H.J."/>
            <person name="Moore B."/>
            <person name="Morris P."/>
            <person name="Phuntmart V."/>
            <person name="Puiu D."/>
            <person name="Shetty J."/>
            <person name="Stajich J.E."/>
            <person name="Tripathy S."/>
            <person name="Wawra S."/>
            <person name="van West P."/>
            <person name="Whitty B.R."/>
            <person name="Coutinho P.M."/>
            <person name="Henrissat B."/>
            <person name="Martin F."/>
            <person name="Thomas P.D."/>
            <person name="Tyler B.M."/>
            <person name="De Vries R.P."/>
            <person name="Kamoun S."/>
            <person name="Yandell M."/>
            <person name="Tisserat N."/>
            <person name="Buell C.R."/>
        </authorList>
    </citation>
    <scope>NUCLEOTIDE SEQUENCE</scope>
    <source>
        <strain evidence="4">DAOM:BR144</strain>
    </source>
</reference>
<evidence type="ECO:0000256" key="1">
    <source>
        <dbReference type="SAM" id="Coils"/>
    </source>
</evidence>
<organism evidence="3 4">
    <name type="scientific">Globisporangium ultimum (strain ATCC 200006 / CBS 805.95 / DAOM BR144)</name>
    <name type="common">Pythium ultimum</name>
    <dbReference type="NCBI Taxonomy" id="431595"/>
    <lineage>
        <taxon>Eukaryota</taxon>
        <taxon>Sar</taxon>
        <taxon>Stramenopiles</taxon>
        <taxon>Oomycota</taxon>
        <taxon>Peronosporomycetes</taxon>
        <taxon>Pythiales</taxon>
        <taxon>Pythiaceae</taxon>
        <taxon>Globisporangium</taxon>
    </lineage>
</organism>
<dbReference type="HOGENOM" id="CLU_490594_0_0_1"/>
<feature type="compositionally biased region" description="Low complexity" evidence="2">
    <location>
        <begin position="333"/>
        <end position="349"/>
    </location>
</feature>
<feature type="coiled-coil region" evidence="1">
    <location>
        <begin position="38"/>
        <end position="65"/>
    </location>
</feature>
<feature type="region of interest" description="Disordered" evidence="2">
    <location>
        <begin position="440"/>
        <end position="460"/>
    </location>
</feature>
<keyword evidence="4" id="KW-1185">Reference proteome</keyword>
<evidence type="ECO:0000256" key="2">
    <source>
        <dbReference type="SAM" id="MobiDB-lite"/>
    </source>
</evidence>